<dbReference type="GO" id="GO:0031934">
    <property type="term" value="C:mating-type region heterochromatin"/>
    <property type="evidence" value="ECO:0007669"/>
    <property type="project" value="TreeGrafter"/>
</dbReference>
<dbReference type="InterPro" id="IPR031915">
    <property type="entry name" value="Clr2_N"/>
</dbReference>
<dbReference type="Pfam" id="PF10383">
    <property type="entry name" value="Clr2"/>
    <property type="match status" value="1"/>
</dbReference>
<gene>
    <name evidence="4" type="ORF">LTR77_004254</name>
</gene>
<dbReference type="InterPro" id="IPR038986">
    <property type="entry name" value="Clr2"/>
</dbReference>
<feature type="region of interest" description="Disordered" evidence="1">
    <location>
        <begin position="119"/>
        <end position="171"/>
    </location>
</feature>
<evidence type="ECO:0000256" key="1">
    <source>
        <dbReference type="SAM" id="MobiDB-lite"/>
    </source>
</evidence>
<keyword evidence="5" id="KW-1185">Reference proteome</keyword>
<evidence type="ECO:0000259" key="2">
    <source>
        <dbReference type="Pfam" id="PF10383"/>
    </source>
</evidence>
<organism evidence="4 5">
    <name type="scientific">Saxophila tyrrhenica</name>
    <dbReference type="NCBI Taxonomy" id="1690608"/>
    <lineage>
        <taxon>Eukaryota</taxon>
        <taxon>Fungi</taxon>
        <taxon>Dikarya</taxon>
        <taxon>Ascomycota</taxon>
        <taxon>Pezizomycotina</taxon>
        <taxon>Dothideomycetes</taxon>
        <taxon>Dothideomycetidae</taxon>
        <taxon>Mycosphaerellales</taxon>
        <taxon>Extremaceae</taxon>
        <taxon>Saxophila</taxon>
    </lineage>
</organism>
<evidence type="ECO:0000259" key="3">
    <source>
        <dbReference type="Pfam" id="PF16761"/>
    </source>
</evidence>
<evidence type="ECO:0000313" key="5">
    <source>
        <dbReference type="Proteomes" id="UP001337655"/>
    </source>
</evidence>
<dbReference type="GO" id="GO:0070824">
    <property type="term" value="C:SHREC complex"/>
    <property type="evidence" value="ECO:0007669"/>
    <property type="project" value="InterPro"/>
</dbReference>
<dbReference type="GO" id="GO:0030466">
    <property type="term" value="P:silent mating-type cassette heterochromatin formation"/>
    <property type="evidence" value="ECO:0007669"/>
    <property type="project" value="TreeGrafter"/>
</dbReference>
<dbReference type="InterPro" id="IPR018839">
    <property type="entry name" value="Tscrpt-silencing_Clr2_C"/>
</dbReference>
<reference evidence="4 5" key="1">
    <citation type="submission" date="2023-08" db="EMBL/GenBank/DDBJ databases">
        <title>Black Yeasts Isolated from many extreme environments.</title>
        <authorList>
            <person name="Coleine C."/>
            <person name="Stajich J.E."/>
            <person name="Selbmann L."/>
        </authorList>
    </citation>
    <scope>NUCLEOTIDE SEQUENCE [LARGE SCALE GENOMIC DNA]</scope>
    <source>
        <strain evidence="4 5">CCFEE 5935</strain>
    </source>
</reference>
<dbReference type="GeneID" id="89925600"/>
<protein>
    <submittedName>
        <fullName evidence="4">Uncharacterized protein</fullName>
    </submittedName>
</protein>
<dbReference type="Proteomes" id="UP001337655">
    <property type="component" value="Unassembled WGS sequence"/>
</dbReference>
<feature type="domain" description="Cryptic loci regulator 2 N-terminal" evidence="3">
    <location>
        <begin position="56"/>
        <end position="118"/>
    </location>
</feature>
<dbReference type="AlphaFoldDB" id="A0AAV9PGH8"/>
<proteinExistence type="predicted"/>
<dbReference type="PANTHER" id="PTHR38046">
    <property type="entry name" value="CRYPTIC LOCI REGULATOR 2"/>
    <property type="match status" value="1"/>
</dbReference>
<feature type="domain" description="Cryptic loci regulator 2 C-terminal" evidence="2">
    <location>
        <begin position="386"/>
        <end position="516"/>
    </location>
</feature>
<dbReference type="RefSeq" id="XP_064660138.1">
    <property type="nucleotide sequence ID" value="XM_064801508.1"/>
</dbReference>
<accession>A0AAV9PGH8</accession>
<dbReference type="Pfam" id="PF16761">
    <property type="entry name" value="Clr2_transil"/>
    <property type="match status" value="1"/>
</dbReference>
<feature type="compositionally biased region" description="Acidic residues" evidence="1">
    <location>
        <begin position="726"/>
        <end position="735"/>
    </location>
</feature>
<feature type="compositionally biased region" description="Polar residues" evidence="1">
    <location>
        <begin position="758"/>
        <end position="774"/>
    </location>
</feature>
<name>A0AAV9PGH8_9PEZI</name>
<feature type="compositionally biased region" description="Acidic residues" evidence="1">
    <location>
        <begin position="672"/>
        <end position="700"/>
    </location>
</feature>
<evidence type="ECO:0000313" key="4">
    <source>
        <dbReference type="EMBL" id="KAK5171110.1"/>
    </source>
</evidence>
<sequence length="774" mass="86357">MSQDVIVLPINPGSDGDGRKWPKHGLDRNDTYYLERIATDKWAHDLPGGRQPSVTYRLDRLPQGYAGFEKAREADRKHVDRYIYGHPNGQFRSLAEFYPHFKHLMDYGGPAGCECKLCTGGSSRKPKSGGTGSGAEGRPARAKPGKTAPTAKRRDQSESDGPRPQKREVVYAEGVPDVYETLIEKLRIAGPGGSVDEPIEERMSPDWRTGNATSKELLQEWRSLPGYAPRMGEIVLFVRKINGGEVIALYDDDEDSAHFQRYDTQEGQWLGHPRWEAGVVTQMPQEPTLDQDLLDDIGKALAVNDSGWRIEPLSQPGSENKPHARQSKYVPLHHIRPFTLWSECVSGLERDKWHPTILHAVTVASSLCVIDKFRFRGTWPHATVFAKGVYIGAELIMVGDTVRLLPRKSEQDEDIVTDVMVVTAIRFRFVNLDLDDTAIITPPPDSPYQTCLHISGRICTLDPTRSFDGVGKVPIGPSELPSSLSGYGQWYHYHDPKRPLLKAEVPYTRVLGRCYEDKAFQAWLGDSKQLATKCLPPNDTPVDISYGLEGITQARKYSQDRDSRIAAQGGGKTWFWADTRIEQLDLHEVNNRTVGVKDAERTKGQMAKWKASLKTLDGKKVGMEEVQAVRKEKEREVAEVEKMQSSYGLVNAAVAPTPEQVEDEILAGGEVGDGEEVDEDDDEEDIEDPQDDMELDEEEDSKPSMGMMGSLRAGSGFQSTKAPIELSDDSEDDETTQLAGKLAMSIRNNGDRKKNDRQSSSGLRFGNQKSPWLH</sequence>
<dbReference type="GO" id="GO:0033553">
    <property type="term" value="C:rDNA heterochromatin"/>
    <property type="evidence" value="ECO:0007669"/>
    <property type="project" value="TreeGrafter"/>
</dbReference>
<feature type="region of interest" description="Disordered" evidence="1">
    <location>
        <begin position="668"/>
        <end position="774"/>
    </location>
</feature>
<feature type="compositionally biased region" description="Basic and acidic residues" evidence="1">
    <location>
        <begin position="152"/>
        <end position="170"/>
    </location>
</feature>
<dbReference type="EMBL" id="JAVRRT010000006">
    <property type="protein sequence ID" value="KAK5171110.1"/>
    <property type="molecule type" value="Genomic_DNA"/>
</dbReference>
<comment type="caution">
    <text evidence="4">The sequence shown here is derived from an EMBL/GenBank/DDBJ whole genome shotgun (WGS) entry which is preliminary data.</text>
</comment>
<dbReference type="PANTHER" id="PTHR38046:SF1">
    <property type="entry name" value="CRYPTIC LOCI REGULATOR 2"/>
    <property type="match status" value="1"/>
</dbReference>